<evidence type="ECO:0000259" key="4">
    <source>
        <dbReference type="PROSITE" id="PS01031"/>
    </source>
</evidence>
<dbReference type="GO" id="GO:0051082">
    <property type="term" value="F:unfolded protein binding"/>
    <property type="evidence" value="ECO:0007669"/>
    <property type="project" value="TreeGrafter"/>
</dbReference>
<evidence type="ECO:0000313" key="7">
    <source>
        <dbReference type="WBParaSite" id="ASIM_0001940001-mRNA-1"/>
    </source>
</evidence>
<keyword evidence="6" id="KW-1185">Reference proteome</keyword>
<dbReference type="OrthoDB" id="1431247at2759"/>
<comment type="similarity">
    <text evidence="2 3">Belongs to the small heat shock protein (HSP20) family.</text>
</comment>
<dbReference type="GO" id="GO:0005634">
    <property type="term" value="C:nucleus"/>
    <property type="evidence" value="ECO:0007669"/>
    <property type="project" value="TreeGrafter"/>
</dbReference>
<evidence type="ECO:0000256" key="1">
    <source>
        <dbReference type="ARBA" id="ARBA00023016"/>
    </source>
</evidence>
<organism evidence="7">
    <name type="scientific">Anisakis simplex</name>
    <name type="common">Herring worm</name>
    <dbReference type="NCBI Taxonomy" id="6269"/>
    <lineage>
        <taxon>Eukaryota</taxon>
        <taxon>Metazoa</taxon>
        <taxon>Ecdysozoa</taxon>
        <taxon>Nematoda</taxon>
        <taxon>Chromadorea</taxon>
        <taxon>Rhabditida</taxon>
        <taxon>Spirurina</taxon>
        <taxon>Ascaridomorpha</taxon>
        <taxon>Ascaridoidea</taxon>
        <taxon>Anisakidae</taxon>
        <taxon>Anisakis</taxon>
        <taxon>Anisakis simplex complex</taxon>
    </lineage>
</organism>
<dbReference type="InterPro" id="IPR001436">
    <property type="entry name" value="Alpha-crystallin/sHSP_animal"/>
</dbReference>
<reference evidence="7" key="1">
    <citation type="submission" date="2017-02" db="UniProtKB">
        <authorList>
            <consortium name="WormBaseParasite"/>
        </authorList>
    </citation>
    <scope>IDENTIFICATION</scope>
</reference>
<dbReference type="InterPro" id="IPR008978">
    <property type="entry name" value="HSP20-like_chaperone"/>
</dbReference>
<dbReference type="Pfam" id="PF00011">
    <property type="entry name" value="HSP20"/>
    <property type="match status" value="1"/>
</dbReference>
<keyword evidence="1" id="KW-0346">Stress response</keyword>
<name>A0A0M3KEJ3_ANISI</name>
<dbReference type="PRINTS" id="PR00299">
    <property type="entry name" value="ACRYSTALLIN"/>
</dbReference>
<dbReference type="GO" id="GO:0009408">
    <property type="term" value="P:response to heat"/>
    <property type="evidence" value="ECO:0007669"/>
    <property type="project" value="TreeGrafter"/>
</dbReference>
<dbReference type="AlphaFoldDB" id="A0A0M3KEJ3"/>
<dbReference type="EMBL" id="UYRR01036095">
    <property type="protein sequence ID" value="VDK66208.1"/>
    <property type="molecule type" value="Genomic_DNA"/>
</dbReference>
<feature type="domain" description="SHSP" evidence="4">
    <location>
        <begin position="1"/>
        <end position="98"/>
    </location>
</feature>
<dbReference type="PROSITE" id="PS01031">
    <property type="entry name" value="SHSP"/>
    <property type="match status" value="1"/>
</dbReference>
<evidence type="ECO:0000256" key="2">
    <source>
        <dbReference type="PROSITE-ProRule" id="PRU00285"/>
    </source>
</evidence>
<dbReference type="WBParaSite" id="ASIM_0001940001-mRNA-1">
    <property type="protein sequence ID" value="ASIM_0001940001-mRNA-1"/>
    <property type="gene ID" value="ASIM_0001940001"/>
</dbReference>
<dbReference type="GO" id="GO:0005737">
    <property type="term" value="C:cytoplasm"/>
    <property type="evidence" value="ECO:0007669"/>
    <property type="project" value="TreeGrafter"/>
</dbReference>
<evidence type="ECO:0000313" key="5">
    <source>
        <dbReference type="EMBL" id="VDK66208.1"/>
    </source>
</evidence>
<dbReference type="Gene3D" id="2.60.40.790">
    <property type="match status" value="1"/>
</dbReference>
<proteinExistence type="inferred from homology"/>
<evidence type="ECO:0000313" key="6">
    <source>
        <dbReference type="Proteomes" id="UP000267096"/>
    </source>
</evidence>
<protein>
    <submittedName>
        <fullName evidence="7">SHSP domain-containing protein</fullName>
    </submittedName>
</protein>
<reference evidence="5 6" key="2">
    <citation type="submission" date="2018-11" db="EMBL/GenBank/DDBJ databases">
        <authorList>
            <consortium name="Pathogen Informatics"/>
        </authorList>
    </citation>
    <scope>NUCLEOTIDE SEQUENCE [LARGE SCALE GENOMIC DNA]</scope>
</reference>
<dbReference type="PANTHER" id="PTHR45640">
    <property type="entry name" value="HEAT SHOCK PROTEIN HSP-12.2-RELATED"/>
    <property type="match status" value="1"/>
</dbReference>
<dbReference type="InterPro" id="IPR002068">
    <property type="entry name" value="A-crystallin/Hsp20_dom"/>
</dbReference>
<accession>A0A0M3KEJ3</accession>
<dbReference type="CDD" id="cd06526">
    <property type="entry name" value="metazoan_ACD"/>
    <property type="match status" value="1"/>
</dbReference>
<sequence>MQSNPIANFNVELNVSQFNPKELSVNIVGNAMVIEGHHQEREEDGGTIERHFVRKFMLPKNARTDELVSKLSDDGILSITVPKEESQEKVRNIPIEVR</sequence>
<dbReference type="Proteomes" id="UP000267096">
    <property type="component" value="Unassembled WGS sequence"/>
</dbReference>
<dbReference type="SUPFAM" id="SSF49764">
    <property type="entry name" value="HSP20-like chaperones"/>
    <property type="match status" value="1"/>
</dbReference>
<gene>
    <name evidence="5" type="ORF">ASIM_LOCUS18791</name>
</gene>
<dbReference type="GO" id="GO:0042026">
    <property type="term" value="P:protein refolding"/>
    <property type="evidence" value="ECO:0007669"/>
    <property type="project" value="TreeGrafter"/>
</dbReference>
<evidence type="ECO:0000256" key="3">
    <source>
        <dbReference type="RuleBase" id="RU003616"/>
    </source>
</evidence>
<dbReference type="PANTHER" id="PTHR45640:SF13">
    <property type="entry name" value="HEAT SHOCK PROTEIN 22-RELATED"/>
    <property type="match status" value="1"/>
</dbReference>